<dbReference type="InterPro" id="IPR020559">
    <property type="entry name" value="PRibGlycinamide_synth_CS"/>
</dbReference>
<dbReference type="InterPro" id="IPR011761">
    <property type="entry name" value="ATP-grasp"/>
</dbReference>
<dbReference type="InterPro" id="IPR020560">
    <property type="entry name" value="PRibGlycinamide_synth_C-dom"/>
</dbReference>
<evidence type="ECO:0000256" key="8">
    <source>
        <dbReference type="ARBA" id="ARBA00022840"/>
    </source>
</evidence>
<evidence type="ECO:0000256" key="4">
    <source>
        <dbReference type="ARBA" id="ARBA00013255"/>
    </source>
</evidence>
<comment type="similarity">
    <text evidence="10 13">Belongs to the GARS family.</text>
</comment>
<evidence type="ECO:0000256" key="14">
    <source>
        <dbReference type="PROSITE-ProRule" id="PRU00409"/>
    </source>
</evidence>
<name>A0ABW4CF44_9LACO</name>
<dbReference type="PANTHER" id="PTHR43472">
    <property type="entry name" value="PHOSPHORIBOSYLAMINE--GLYCINE LIGASE"/>
    <property type="match status" value="1"/>
</dbReference>
<keyword evidence="8 14" id="KW-0067">ATP-binding</keyword>
<keyword evidence="17" id="KW-1185">Reference proteome</keyword>
<comment type="pathway">
    <text evidence="3 13">Purine metabolism; IMP biosynthesis via de novo pathway; N(1)-(5-phospho-D-ribosyl)glycinamide from 5-phospho-alpha-D-ribose 1-diphosphate: step 2/2.</text>
</comment>
<dbReference type="RefSeq" id="WP_203626879.1">
    <property type="nucleotide sequence ID" value="NZ_BOLQ01000009.1"/>
</dbReference>
<dbReference type="Proteomes" id="UP001597196">
    <property type="component" value="Unassembled WGS sequence"/>
</dbReference>
<dbReference type="GO" id="GO:0004637">
    <property type="term" value="F:phosphoribosylamine-glycine ligase activity"/>
    <property type="evidence" value="ECO:0007669"/>
    <property type="project" value="UniProtKB-EC"/>
</dbReference>
<dbReference type="InterPro" id="IPR000115">
    <property type="entry name" value="PRibGlycinamide_synth"/>
</dbReference>
<dbReference type="Gene3D" id="3.30.1490.20">
    <property type="entry name" value="ATP-grasp fold, A domain"/>
    <property type="match status" value="1"/>
</dbReference>
<evidence type="ECO:0000256" key="5">
    <source>
        <dbReference type="ARBA" id="ARBA00022598"/>
    </source>
</evidence>
<keyword evidence="7 13" id="KW-0658">Purine biosynthesis</keyword>
<reference evidence="17" key="1">
    <citation type="journal article" date="2019" name="Int. J. Syst. Evol. Microbiol.">
        <title>The Global Catalogue of Microorganisms (GCM) 10K type strain sequencing project: providing services to taxonomists for standard genome sequencing and annotation.</title>
        <authorList>
            <consortium name="The Broad Institute Genomics Platform"/>
            <consortium name="The Broad Institute Genome Sequencing Center for Infectious Disease"/>
            <person name="Wu L."/>
            <person name="Ma J."/>
        </authorList>
    </citation>
    <scope>NUCLEOTIDE SEQUENCE [LARGE SCALE GENOMIC DNA]</scope>
    <source>
        <strain evidence="17">CCM 8980</strain>
    </source>
</reference>
<dbReference type="PANTHER" id="PTHR43472:SF1">
    <property type="entry name" value="PHOSPHORIBOSYLAMINE--GLYCINE LIGASE, CHLOROPLASTIC"/>
    <property type="match status" value="1"/>
</dbReference>
<comment type="cofactor">
    <cofactor evidence="1">
        <name>Mn(2+)</name>
        <dbReference type="ChEBI" id="CHEBI:29035"/>
    </cofactor>
</comment>
<proteinExistence type="inferred from homology"/>
<evidence type="ECO:0000313" key="17">
    <source>
        <dbReference type="Proteomes" id="UP001597196"/>
    </source>
</evidence>
<evidence type="ECO:0000256" key="11">
    <source>
        <dbReference type="ARBA" id="ARBA00042242"/>
    </source>
</evidence>
<evidence type="ECO:0000256" key="9">
    <source>
        <dbReference type="ARBA" id="ARBA00023211"/>
    </source>
</evidence>
<evidence type="ECO:0000256" key="2">
    <source>
        <dbReference type="ARBA" id="ARBA00001946"/>
    </source>
</evidence>
<evidence type="ECO:0000256" key="6">
    <source>
        <dbReference type="ARBA" id="ARBA00022741"/>
    </source>
</evidence>
<dbReference type="InterPro" id="IPR011054">
    <property type="entry name" value="Rudment_hybrid_motif"/>
</dbReference>
<dbReference type="InterPro" id="IPR037123">
    <property type="entry name" value="PRibGlycinamide_synth_C_sf"/>
</dbReference>
<dbReference type="InterPro" id="IPR020561">
    <property type="entry name" value="PRibGlycinamid_synth_ATP-grasp"/>
</dbReference>
<dbReference type="Gene3D" id="3.90.600.10">
    <property type="entry name" value="Phosphoribosylglycinamide synthetase, C-terminal domain"/>
    <property type="match status" value="1"/>
</dbReference>
<accession>A0ABW4CF44</accession>
<evidence type="ECO:0000256" key="3">
    <source>
        <dbReference type="ARBA" id="ARBA00005174"/>
    </source>
</evidence>
<dbReference type="PROSITE" id="PS50975">
    <property type="entry name" value="ATP_GRASP"/>
    <property type="match status" value="1"/>
</dbReference>
<keyword evidence="9" id="KW-0464">Manganese</keyword>
<gene>
    <name evidence="13 16" type="primary">purD</name>
    <name evidence="16" type="ORF">ACFQ4P_04015</name>
</gene>
<dbReference type="HAMAP" id="MF_00138">
    <property type="entry name" value="GARS"/>
    <property type="match status" value="1"/>
</dbReference>
<organism evidence="16 17">
    <name type="scientific">Lacticaseibacillus mingshuiensis</name>
    <dbReference type="NCBI Taxonomy" id="2799574"/>
    <lineage>
        <taxon>Bacteria</taxon>
        <taxon>Bacillati</taxon>
        <taxon>Bacillota</taxon>
        <taxon>Bacilli</taxon>
        <taxon>Lactobacillales</taxon>
        <taxon>Lactobacillaceae</taxon>
        <taxon>Lacticaseibacillus</taxon>
    </lineage>
</organism>
<feature type="domain" description="ATP-grasp" evidence="15">
    <location>
        <begin position="108"/>
        <end position="309"/>
    </location>
</feature>
<dbReference type="InterPro" id="IPR020562">
    <property type="entry name" value="PRibGlycinamide_synth_N"/>
</dbReference>
<comment type="cofactor">
    <cofactor evidence="2">
        <name>Mg(2+)</name>
        <dbReference type="ChEBI" id="CHEBI:18420"/>
    </cofactor>
</comment>
<evidence type="ECO:0000259" key="15">
    <source>
        <dbReference type="PROSITE" id="PS50975"/>
    </source>
</evidence>
<dbReference type="EMBL" id="JBHTOC010000005">
    <property type="protein sequence ID" value="MFD1429415.1"/>
    <property type="molecule type" value="Genomic_DNA"/>
</dbReference>
<sequence>MVNVLIVGSGARESALGKAFLAAPEVDQVFVAPGNAGMPLLGLTTVPVTENDQASLIEFARQHVSLTFIGPEAPLAAGIVDAFSQAGLAVFGPTQQIAQLESSKEFAKAFMARHQLPTAQATLVHSLQEAQAQLAKVGAPVVIKENGLAAGKGVTVALDPATANAALAKAYADNPYAAVLLEEYLSGEEVSVMALFNGMSRVILPLSQDHKRRFDHDEGPNTGGMGAYSPAPQFSQAQRDQARALVDQTLAGMTVDGLYGCGVLYIGLMFTAAGPKILEYNLRFGDPETQVLLPQIQDDFYQLIMALLAGKQPRLHLDGQTYCGVVAVHPGYPAVTRPSVAVVLPDERQRTWWVPAGVVRGTDGLKSSGGRIFTVIGAGADLAAAQAEAYARMTPLQGTLACRSDIGWHALA</sequence>
<dbReference type="SUPFAM" id="SSF52440">
    <property type="entry name" value="PreATP-grasp domain"/>
    <property type="match status" value="1"/>
</dbReference>
<comment type="catalytic activity">
    <reaction evidence="13">
        <text>5-phospho-beta-D-ribosylamine + glycine + ATP = N(1)-(5-phospho-beta-D-ribosyl)glycinamide + ADP + phosphate + H(+)</text>
        <dbReference type="Rhea" id="RHEA:17453"/>
        <dbReference type="ChEBI" id="CHEBI:15378"/>
        <dbReference type="ChEBI" id="CHEBI:30616"/>
        <dbReference type="ChEBI" id="CHEBI:43474"/>
        <dbReference type="ChEBI" id="CHEBI:57305"/>
        <dbReference type="ChEBI" id="CHEBI:58681"/>
        <dbReference type="ChEBI" id="CHEBI:143788"/>
        <dbReference type="ChEBI" id="CHEBI:456216"/>
        <dbReference type="EC" id="6.3.4.13"/>
    </reaction>
</comment>
<dbReference type="Pfam" id="PF01071">
    <property type="entry name" value="GARS_A"/>
    <property type="match status" value="1"/>
</dbReference>
<dbReference type="Gene3D" id="3.30.470.20">
    <property type="entry name" value="ATP-grasp fold, B domain"/>
    <property type="match status" value="1"/>
</dbReference>
<evidence type="ECO:0000256" key="10">
    <source>
        <dbReference type="ARBA" id="ARBA00038345"/>
    </source>
</evidence>
<evidence type="ECO:0000256" key="7">
    <source>
        <dbReference type="ARBA" id="ARBA00022755"/>
    </source>
</evidence>
<dbReference type="PROSITE" id="PS00184">
    <property type="entry name" value="GARS"/>
    <property type="match status" value="1"/>
</dbReference>
<dbReference type="EC" id="6.3.4.13" evidence="4 13"/>
<evidence type="ECO:0000313" key="16">
    <source>
        <dbReference type="EMBL" id="MFD1429415.1"/>
    </source>
</evidence>
<dbReference type="SMART" id="SM01209">
    <property type="entry name" value="GARS_A"/>
    <property type="match status" value="1"/>
</dbReference>
<dbReference type="SUPFAM" id="SSF51246">
    <property type="entry name" value="Rudiment single hybrid motif"/>
    <property type="match status" value="1"/>
</dbReference>
<dbReference type="SMART" id="SM01210">
    <property type="entry name" value="GARS_C"/>
    <property type="match status" value="1"/>
</dbReference>
<keyword evidence="6 14" id="KW-0547">Nucleotide-binding</keyword>
<dbReference type="Gene3D" id="3.40.50.20">
    <property type="match status" value="1"/>
</dbReference>
<dbReference type="SUPFAM" id="SSF56059">
    <property type="entry name" value="Glutathione synthetase ATP-binding domain-like"/>
    <property type="match status" value="1"/>
</dbReference>
<dbReference type="Pfam" id="PF02844">
    <property type="entry name" value="GARS_N"/>
    <property type="match status" value="1"/>
</dbReference>
<dbReference type="Pfam" id="PF02843">
    <property type="entry name" value="GARS_C"/>
    <property type="match status" value="1"/>
</dbReference>
<dbReference type="InterPro" id="IPR016185">
    <property type="entry name" value="PreATP-grasp_dom_sf"/>
</dbReference>
<keyword evidence="5 13" id="KW-0436">Ligase</keyword>
<protein>
    <recommendedName>
        <fullName evidence="4 13">Phosphoribosylamine--glycine ligase</fullName>
        <ecNumber evidence="4 13">6.3.4.13</ecNumber>
    </recommendedName>
    <alternativeName>
        <fullName evidence="13">GARS</fullName>
    </alternativeName>
    <alternativeName>
        <fullName evidence="11 13">Glycinamide ribonucleotide synthetase</fullName>
    </alternativeName>
    <alternativeName>
        <fullName evidence="12 13">Phosphoribosylglycinamide synthetase</fullName>
    </alternativeName>
</protein>
<dbReference type="InterPro" id="IPR013815">
    <property type="entry name" value="ATP_grasp_subdomain_1"/>
</dbReference>
<evidence type="ECO:0000256" key="1">
    <source>
        <dbReference type="ARBA" id="ARBA00001936"/>
    </source>
</evidence>
<comment type="caution">
    <text evidence="16">The sequence shown here is derived from an EMBL/GenBank/DDBJ whole genome shotgun (WGS) entry which is preliminary data.</text>
</comment>
<dbReference type="NCBIfam" id="TIGR00877">
    <property type="entry name" value="purD"/>
    <property type="match status" value="1"/>
</dbReference>
<evidence type="ECO:0000256" key="12">
    <source>
        <dbReference type="ARBA" id="ARBA00042864"/>
    </source>
</evidence>
<evidence type="ECO:0000256" key="13">
    <source>
        <dbReference type="HAMAP-Rule" id="MF_00138"/>
    </source>
</evidence>